<dbReference type="EMBL" id="JAVDRL010000002">
    <property type="protein sequence ID" value="MDR6530008.1"/>
    <property type="molecule type" value="Genomic_DNA"/>
</dbReference>
<keyword evidence="2" id="KW-1185">Reference proteome</keyword>
<gene>
    <name evidence="1" type="ORF">J2800_000732</name>
</gene>
<dbReference type="Pfam" id="PF09550">
    <property type="entry name" value="Phage_TAC_6"/>
    <property type="match status" value="1"/>
</dbReference>
<dbReference type="InterPro" id="IPR019056">
    <property type="entry name" value="Phage_TAC_6"/>
</dbReference>
<name>A0ABU1MV89_9CAUL</name>
<comment type="caution">
    <text evidence="1">The sequence shown here is derived from an EMBL/GenBank/DDBJ whole genome shotgun (WGS) entry which is preliminary data.</text>
</comment>
<evidence type="ECO:0000313" key="2">
    <source>
        <dbReference type="Proteomes" id="UP001262754"/>
    </source>
</evidence>
<proteinExistence type="predicted"/>
<organism evidence="1 2">
    <name type="scientific">Caulobacter rhizosphaerae</name>
    <dbReference type="NCBI Taxonomy" id="2010972"/>
    <lineage>
        <taxon>Bacteria</taxon>
        <taxon>Pseudomonadati</taxon>
        <taxon>Pseudomonadota</taxon>
        <taxon>Alphaproteobacteria</taxon>
        <taxon>Caulobacterales</taxon>
        <taxon>Caulobacteraceae</taxon>
        <taxon>Caulobacter</taxon>
    </lineage>
</organism>
<sequence>MKPHWRAALRLAALQLAIAPEAFWRLSLAEWRALAEAPAAPVLDRAALDVLIARFPDDPIPWETP</sequence>
<accession>A0ABU1MV89</accession>
<dbReference type="Proteomes" id="UP001262754">
    <property type="component" value="Unassembled WGS sequence"/>
</dbReference>
<reference evidence="1 2" key="1">
    <citation type="submission" date="2023-07" db="EMBL/GenBank/DDBJ databases">
        <title>Sorghum-associated microbial communities from plants grown in Nebraska, USA.</title>
        <authorList>
            <person name="Schachtman D."/>
        </authorList>
    </citation>
    <scope>NUCLEOTIDE SEQUENCE [LARGE SCALE GENOMIC DNA]</scope>
    <source>
        <strain evidence="1 2">DS2154</strain>
    </source>
</reference>
<evidence type="ECO:0000313" key="1">
    <source>
        <dbReference type="EMBL" id="MDR6530008.1"/>
    </source>
</evidence>
<protein>
    <submittedName>
        <fullName evidence="1">Phage protein (TIGR02216 family)</fullName>
    </submittedName>
</protein>
<dbReference type="RefSeq" id="WP_163229192.1">
    <property type="nucleotide sequence ID" value="NZ_BMLD01000018.1"/>
</dbReference>